<protein>
    <submittedName>
        <fullName evidence="1">Uncharacterized protein</fullName>
    </submittedName>
</protein>
<gene>
    <name evidence="1" type="ORF">Ahy_A03g013610</name>
</gene>
<organism evidence="1 2">
    <name type="scientific">Arachis hypogaea</name>
    <name type="common">Peanut</name>
    <dbReference type="NCBI Taxonomy" id="3818"/>
    <lineage>
        <taxon>Eukaryota</taxon>
        <taxon>Viridiplantae</taxon>
        <taxon>Streptophyta</taxon>
        <taxon>Embryophyta</taxon>
        <taxon>Tracheophyta</taxon>
        <taxon>Spermatophyta</taxon>
        <taxon>Magnoliopsida</taxon>
        <taxon>eudicotyledons</taxon>
        <taxon>Gunneridae</taxon>
        <taxon>Pentapetalae</taxon>
        <taxon>rosids</taxon>
        <taxon>fabids</taxon>
        <taxon>Fabales</taxon>
        <taxon>Fabaceae</taxon>
        <taxon>Papilionoideae</taxon>
        <taxon>50 kb inversion clade</taxon>
        <taxon>dalbergioids sensu lato</taxon>
        <taxon>Dalbergieae</taxon>
        <taxon>Pterocarpus clade</taxon>
        <taxon>Arachis</taxon>
    </lineage>
</organism>
<reference evidence="1 2" key="1">
    <citation type="submission" date="2019-01" db="EMBL/GenBank/DDBJ databases">
        <title>Sequencing of cultivated peanut Arachis hypogaea provides insights into genome evolution and oil improvement.</title>
        <authorList>
            <person name="Chen X."/>
        </authorList>
    </citation>
    <scope>NUCLEOTIDE SEQUENCE [LARGE SCALE GENOMIC DNA]</scope>
    <source>
        <strain evidence="2">cv. Fuhuasheng</strain>
        <tissue evidence="1">Leaves</tissue>
    </source>
</reference>
<dbReference type="Proteomes" id="UP000289738">
    <property type="component" value="Chromosome A03"/>
</dbReference>
<keyword evidence="2" id="KW-1185">Reference proteome</keyword>
<evidence type="ECO:0000313" key="2">
    <source>
        <dbReference type="Proteomes" id="UP000289738"/>
    </source>
</evidence>
<dbReference type="AlphaFoldDB" id="A0A445DVR6"/>
<dbReference type="EMBL" id="SDMP01000003">
    <property type="protein sequence ID" value="RYR67292.1"/>
    <property type="molecule type" value="Genomic_DNA"/>
</dbReference>
<comment type="caution">
    <text evidence="1">The sequence shown here is derived from an EMBL/GenBank/DDBJ whole genome shotgun (WGS) entry which is preliminary data.</text>
</comment>
<name>A0A445DVR6_ARAHY</name>
<sequence>MFNFFFKNLKTTSFSSKGKPKAQNPNLLGERLPFLFLSHPRGHHSVSVSSVTQAQAQAQAEPLSSLSLSLSHSSSFISGLSHCLRSRTEARHRSVSSHRLAVSARLPCARRRRRQKQQVLGLVVVVAL</sequence>
<accession>A0A445DVR6</accession>
<proteinExistence type="predicted"/>
<evidence type="ECO:0000313" key="1">
    <source>
        <dbReference type="EMBL" id="RYR67292.1"/>
    </source>
</evidence>